<dbReference type="AlphaFoldDB" id="A1K2N5"/>
<accession>A1K2N5</accession>
<evidence type="ECO:0000313" key="4">
    <source>
        <dbReference type="Proteomes" id="UP000002588"/>
    </source>
</evidence>
<reference evidence="3 4" key="1">
    <citation type="journal article" date="2006" name="Nat. Biotechnol.">
        <title>Complete genome of the mutualistic, N2-fixing grass endophyte Azoarcus sp. strain BH72.</title>
        <authorList>
            <person name="Krause A."/>
            <person name="Ramakumar A."/>
            <person name="Bartels D."/>
            <person name="Battistoni F."/>
            <person name="Bekel T."/>
            <person name="Boch J."/>
            <person name="Boehm M."/>
            <person name="Friedrich F."/>
            <person name="Hurek T."/>
            <person name="Krause L."/>
            <person name="Linke B."/>
            <person name="McHardy A.C."/>
            <person name="Sarkar A."/>
            <person name="Schneiker S."/>
            <person name="Syed A.A."/>
            <person name="Thauer R."/>
            <person name="Vorhoelter F.-J."/>
            <person name="Weidner S."/>
            <person name="Puehler A."/>
            <person name="Reinhold-Hurek B."/>
            <person name="Kaiser O."/>
            <person name="Goesmann A."/>
        </authorList>
    </citation>
    <scope>NUCLEOTIDE SEQUENCE [LARGE SCALE GENOMIC DNA]</scope>
    <source>
        <strain evidence="3 4">BH72</strain>
    </source>
</reference>
<sequence length="195" mass="20711">MSLRLLLGIAIALLLVYGGWQLLRAVRGGWRAGRADRPAPQRLAPVTDDDAPDDDEDDGGFDYAPLPAAAERTPAPVATPAAGPAPVRSPPPAGPDAFQLELELQRLRREVADLRAALDVQQQEIGGLHDSLRTLREQLESGLAGQNASPEYSEALVFARRGLPVEAIAERCGITVAEAELVRALAARSDDGAAR</sequence>
<proteinExistence type="predicted"/>
<dbReference type="eggNOG" id="ENOG5033M9S">
    <property type="taxonomic scope" value="Bacteria"/>
</dbReference>
<dbReference type="RefSeq" id="WP_011764208.1">
    <property type="nucleotide sequence ID" value="NC_008702.1"/>
</dbReference>
<feature type="coiled-coil region" evidence="1">
    <location>
        <begin position="97"/>
        <end position="124"/>
    </location>
</feature>
<name>A1K2N5_AZOSB</name>
<dbReference type="InterPro" id="IPR021244">
    <property type="entry name" value="DUF2802"/>
</dbReference>
<protein>
    <submittedName>
        <fullName evidence="3">Hypothetical membrane protein</fullName>
    </submittedName>
</protein>
<dbReference type="STRING" id="62928.azo0473"/>
<evidence type="ECO:0000256" key="1">
    <source>
        <dbReference type="SAM" id="Coils"/>
    </source>
</evidence>
<gene>
    <name evidence="3" type="ordered locus">azo0473</name>
</gene>
<dbReference type="Proteomes" id="UP000002588">
    <property type="component" value="Chromosome"/>
</dbReference>
<organism evidence="3 4">
    <name type="scientific">Azoarcus sp. (strain BH72)</name>
    <dbReference type="NCBI Taxonomy" id="418699"/>
    <lineage>
        <taxon>Bacteria</taxon>
        <taxon>Pseudomonadati</taxon>
        <taxon>Pseudomonadota</taxon>
        <taxon>Betaproteobacteria</taxon>
        <taxon>Rhodocyclales</taxon>
        <taxon>Zoogloeaceae</taxon>
        <taxon>Azoarcus</taxon>
    </lineage>
</organism>
<evidence type="ECO:0000256" key="2">
    <source>
        <dbReference type="SAM" id="MobiDB-lite"/>
    </source>
</evidence>
<feature type="region of interest" description="Disordered" evidence="2">
    <location>
        <begin position="33"/>
        <end position="92"/>
    </location>
</feature>
<keyword evidence="4" id="KW-1185">Reference proteome</keyword>
<dbReference type="EMBL" id="AM406670">
    <property type="protein sequence ID" value="CAL93090.1"/>
    <property type="molecule type" value="Genomic_DNA"/>
</dbReference>
<dbReference type="KEGG" id="azo:azo0473"/>
<keyword evidence="1" id="KW-0175">Coiled coil</keyword>
<feature type="compositionally biased region" description="Low complexity" evidence="2">
    <location>
        <begin position="67"/>
        <end position="86"/>
    </location>
</feature>
<evidence type="ECO:0000313" key="3">
    <source>
        <dbReference type="EMBL" id="CAL93090.1"/>
    </source>
</evidence>
<feature type="compositionally biased region" description="Acidic residues" evidence="2">
    <location>
        <begin position="47"/>
        <end position="60"/>
    </location>
</feature>
<dbReference type="Pfam" id="PF10975">
    <property type="entry name" value="DUF2802"/>
    <property type="match status" value="1"/>
</dbReference>
<dbReference type="HOGENOM" id="CLU_1465395_0_0_4"/>